<dbReference type="Pfam" id="PF13302">
    <property type="entry name" value="Acetyltransf_3"/>
    <property type="match status" value="1"/>
</dbReference>
<dbReference type="Proteomes" id="UP000320593">
    <property type="component" value="Unassembled WGS sequence"/>
</dbReference>
<dbReference type="SUPFAM" id="SSF55729">
    <property type="entry name" value="Acyl-CoA N-acyltransferases (Nat)"/>
    <property type="match status" value="1"/>
</dbReference>
<sequence>MFEASHPVTGVLRAPKSTRLLFSVPTTADSRFILKLMNQPDYHTFIGDRGLKTIADAELYIREKLAPSFMKHGYGLWLVSRKSDKKPVGFGGLVSRDQFDTPDLGYAISHDHQGKGYASEAARAVLDFTTTHLGLDRVLAIVSPENVKSARVLQKVGFRRIRQQRLETSGHIVDVYDRLG</sequence>
<evidence type="ECO:0000313" key="2">
    <source>
        <dbReference type="EMBL" id="TWI82833.1"/>
    </source>
</evidence>
<dbReference type="PROSITE" id="PS51186">
    <property type="entry name" value="GNAT"/>
    <property type="match status" value="1"/>
</dbReference>
<dbReference type="Gene3D" id="3.40.630.30">
    <property type="match status" value="1"/>
</dbReference>
<feature type="domain" description="N-acetyltransferase" evidence="1">
    <location>
        <begin position="20"/>
        <end position="180"/>
    </location>
</feature>
<keyword evidence="2" id="KW-0808">Transferase</keyword>
<dbReference type="EMBL" id="VLLF01000008">
    <property type="protein sequence ID" value="TWI82833.1"/>
    <property type="molecule type" value="Genomic_DNA"/>
</dbReference>
<dbReference type="RefSeq" id="WP_145345574.1">
    <property type="nucleotide sequence ID" value="NZ_SMLY01000080.1"/>
</dbReference>
<dbReference type="InterPro" id="IPR051531">
    <property type="entry name" value="N-acetyltransferase"/>
</dbReference>
<dbReference type="PANTHER" id="PTHR43792">
    <property type="entry name" value="GNAT FAMILY, PUTATIVE (AFU_ORTHOLOGUE AFUA_3G00765)-RELATED-RELATED"/>
    <property type="match status" value="1"/>
</dbReference>
<dbReference type="InterPro" id="IPR016181">
    <property type="entry name" value="Acyl_CoA_acyltransferase"/>
</dbReference>
<protein>
    <submittedName>
        <fullName evidence="2">RimJ/RimL family protein N-acetyltransferase</fullName>
    </submittedName>
</protein>
<accession>A0A562SNY5</accession>
<evidence type="ECO:0000313" key="3">
    <source>
        <dbReference type="Proteomes" id="UP000320593"/>
    </source>
</evidence>
<organism evidence="2 3">
    <name type="scientific">Roseibium hamelinense</name>
    <dbReference type="NCBI Taxonomy" id="150831"/>
    <lineage>
        <taxon>Bacteria</taxon>
        <taxon>Pseudomonadati</taxon>
        <taxon>Pseudomonadota</taxon>
        <taxon>Alphaproteobacteria</taxon>
        <taxon>Hyphomicrobiales</taxon>
        <taxon>Stappiaceae</taxon>
        <taxon>Roseibium</taxon>
    </lineage>
</organism>
<reference evidence="2 3" key="1">
    <citation type="submission" date="2019-07" db="EMBL/GenBank/DDBJ databases">
        <title>Genomic Encyclopedia of Archaeal and Bacterial Type Strains, Phase II (KMG-II): from individual species to whole genera.</title>
        <authorList>
            <person name="Goeker M."/>
        </authorList>
    </citation>
    <scope>NUCLEOTIDE SEQUENCE [LARGE SCALE GENOMIC DNA]</scope>
    <source>
        <strain evidence="2 3">ATCC BAA-252</strain>
    </source>
</reference>
<dbReference type="AlphaFoldDB" id="A0A562SNY5"/>
<name>A0A562SNY5_9HYPH</name>
<gene>
    <name evidence="2" type="ORF">JM93_03348</name>
</gene>
<keyword evidence="3" id="KW-1185">Reference proteome</keyword>
<dbReference type="GO" id="GO:0016747">
    <property type="term" value="F:acyltransferase activity, transferring groups other than amino-acyl groups"/>
    <property type="evidence" value="ECO:0007669"/>
    <property type="project" value="InterPro"/>
</dbReference>
<proteinExistence type="predicted"/>
<dbReference type="InterPro" id="IPR000182">
    <property type="entry name" value="GNAT_dom"/>
</dbReference>
<dbReference type="PANTHER" id="PTHR43792:SF1">
    <property type="entry name" value="N-ACETYLTRANSFERASE DOMAIN-CONTAINING PROTEIN"/>
    <property type="match status" value="1"/>
</dbReference>
<evidence type="ECO:0000259" key="1">
    <source>
        <dbReference type="PROSITE" id="PS51186"/>
    </source>
</evidence>
<comment type="caution">
    <text evidence="2">The sequence shown here is derived from an EMBL/GenBank/DDBJ whole genome shotgun (WGS) entry which is preliminary data.</text>
</comment>
<dbReference type="OrthoDB" id="6293260at2"/>